<dbReference type="InterPro" id="IPR026716">
    <property type="entry name" value="PBIR1/2/3"/>
</dbReference>
<dbReference type="PANTHER" id="PTHR22227">
    <property type="entry name" value="FAMILY WITH SEQUENCE SIMILARITY 122B ISOFORM X1"/>
    <property type="match status" value="1"/>
</dbReference>
<keyword evidence="3" id="KW-1185">Reference proteome</keyword>
<reference evidence="4" key="2">
    <citation type="submission" date="2020-10" db="UniProtKB">
        <authorList>
            <consortium name="WormBaseParasite"/>
        </authorList>
    </citation>
    <scope>IDENTIFICATION</scope>
</reference>
<feature type="compositionally biased region" description="Polar residues" evidence="2">
    <location>
        <begin position="291"/>
        <end position="312"/>
    </location>
</feature>
<reference evidence="3" key="1">
    <citation type="journal article" date="2013" name="Genetics">
        <title>The draft genome and transcriptome of Panagrellus redivivus are shaped by the harsh demands of a free-living lifestyle.</title>
        <authorList>
            <person name="Srinivasan J."/>
            <person name="Dillman A.R."/>
            <person name="Macchietto M.G."/>
            <person name="Heikkinen L."/>
            <person name="Lakso M."/>
            <person name="Fracchia K.M."/>
            <person name="Antoshechkin I."/>
            <person name="Mortazavi A."/>
            <person name="Wong G."/>
            <person name="Sternberg P.W."/>
        </authorList>
    </citation>
    <scope>NUCLEOTIDE SEQUENCE [LARGE SCALE GENOMIC DNA]</scope>
    <source>
        <strain evidence="3">MT8872</strain>
    </source>
</reference>
<dbReference type="WBParaSite" id="Pan_g7703.t2">
    <property type="protein sequence ID" value="Pan_g7703.t2"/>
    <property type="gene ID" value="Pan_g7703"/>
</dbReference>
<organism evidence="3 4">
    <name type="scientific">Panagrellus redivivus</name>
    <name type="common">Microworm</name>
    <dbReference type="NCBI Taxonomy" id="6233"/>
    <lineage>
        <taxon>Eukaryota</taxon>
        <taxon>Metazoa</taxon>
        <taxon>Ecdysozoa</taxon>
        <taxon>Nematoda</taxon>
        <taxon>Chromadorea</taxon>
        <taxon>Rhabditida</taxon>
        <taxon>Tylenchina</taxon>
        <taxon>Panagrolaimomorpha</taxon>
        <taxon>Panagrolaimoidea</taxon>
        <taxon>Panagrolaimidae</taxon>
        <taxon>Panagrellus</taxon>
    </lineage>
</organism>
<dbReference type="Proteomes" id="UP000492821">
    <property type="component" value="Unassembled WGS sequence"/>
</dbReference>
<dbReference type="AlphaFoldDB" id="A0A7E5A1A5"/>
<feature type="region of interest" description="Disordered" evidence="2">
    <location>
        <begin position="241"/>
        <end position="438"/>
    </location>
</feature>
<protein>
    <submittedName>
        <fullName evidence="4">Protein kinase domain-containing protein</fullName>
    </submittedName>
</protein>
<evidence type="ECO:0000256" key="2">
    <source>
        <dbReference type="SAM" id="MobiDB-lite"/>
    </source>
</evidence>
<proteinExistence type="inferred from homology"/>
<feature type="compositionally biased region" description="Polar residues" evidence="2">
    <location>
        <begin position="1"/>
        <end position="15"/>
    </location>
</feature>
<feature type="compositionally biased region" description="Low complexity" evidence="2">
    <location>
        <begin position="415"/>
        <end position="426"/>
    </location>
</feature>
<evidence type="ECO:0000256" key="1">
    <source>
        <dbReference type="ARBA" id="ARBA00006725"/>
    </source>
</evidence>
<feature type="region of interest" description="Disordered" evidence="2">
    <location>
        <begin position="1"/>
        <end position="137"/>
    </location>
</feature>
<evidence type="ECO:0000313" key="4">
    <source>
        <dbReference type="WBParaSite" id="Pan_g7703.t2"/>
    </source>
</evidence>
<sequence length="463" mass="49115">MTTPDEGNTPTTSGDGSEDIVVDNPAEKAVLSAPTSSAMLTASTSTTTSRMLALQPRSDSLPSRPTDERLKIAQLRRPSVSERMLPKFTNNPTDSGLPMPSARFPTSPNVDFVSPNFPHRPRFKQSRPNSPSAAGKLPIVPRSRIANIRRESDCSPLESEVAHERYVKAAVQVSTGFEDFSLSDKPADERKRSNAFADPISVNILGSGFGATSGNSPTRSIVDAAKQCYSPATQQLVRANISYSPSPSPTPSSVDSKHQRVMRSMSPIVSRQISKRRYTNSGNVDSDSDSGPLSSKRQCTNPEQSKSNSNCGSPLVKEAPFTLDGGGTSSDASSSNAARTASPMSECSTSSSTFSAPAIRPNKFLLDGVVLPSSSNSSPMRTDGLESDEVSKDGTSTLSSRDQTPFEDAMSTAGPDDVPTPSTTPTGLVRSAGSMSPYVNRFTLPPSPLASAFSIAKPREEQL</sequence>
<dbReference type="PANTHER" id="PTHR22227:SF6">
    <property type="entry name" value="FAMILY WITH SEQUENCE SIMILARITY 122B ISOFORM X1"/>
    <property type="match status" value="1"/>
</dbReference>
<name>A0A7E5A1A5_PANRE</name>
<comment type="similarity">
    <text evidence="1">Belongs to the FAM122 family.</text>
</comment>
<feature type="compositionally biased region" description="Low complexity" evidence="2">
    <location>
        <begin position="31"/>
        <end position="54"/>
    </location>
</feature>
<feature type="compositionally biased region" description="Low complexity" evidence="2">
    <location>
        <begin position="329"/>
        <end position="358"/>
    </location>
</feature>
<feature type="compositionally biased region" description="Polar residues" evidence="2">
    <location>
        <begin position="393"/>
        <end position="403"/>
    </location>
</feature>
<evidence type="ECO:0000313" key="3">
    <source>
        <dbReference type="Proteomes" id="UP000492821"/>
    </source>
</evidence>
<accession>A0A7E5A1A5</accession>
<dbReference type="GO" id="GO:0004865">
    <property type="term" value="F:protein serine/threonine phosphatase inhibitor activity"/>
    <property type="evidence" value="ECO:0007669"/>
    <property type="project" value="InterPro"/>
</dbReference>